<feature type="chain" id="PRO_5035307421" evidence="2">
    <location>
        <begin position="28"/>
        <end position="279"/>
    </location>
</feature>
<keyword evidence="4" id="KW-1185">Reference proteome</keyword>
<evidence type="ECO:0000313" key="3">
    <source>
        <dbReference type="EMBL" id="GIJ72887.1"/>
    </source>
</evidence>
<keyword evidence="2" id="KW-0732">Signal</keyword>
<comment type="caution">
    <text evidence="3">The sequence shown here is derived from an EMBL/GenBank/DDBJ whole genome shotgun (WGS) entry which is preliminary data.</text>
</comment>
<dbReference type="EMBL" id="BOPH01000105">
    <property type="protein sequence ID" value="GIJ72887.1"/>
    <property type="molecule type" value="Genomic_DNA"/>
</dbReference>
<feature type="compositionally biased region" description="Low complexity" evidence="1">
    <location>
        <begin position="50"/>
        <end position="72"/>
    </location>
</feature>
<evidence type="ECO:0000256" key="2">
    <source>
        <dbReference type="SAM" id="SignalP"/>
    </source>
</evidence>
<evidence type="ECO:0000256" key="1">
    <source>
        <dbReference type="SAM" id="MobiDB-lite"/>
    </source>
</evidence>
<reference evidence="3" key="1">
    <citation type="submission" date="2021-01" db="EMBL/GenBank/DDBJ databases">
        <title>Whole genome shotgun sequence of Virgisporangium ochraceum NBRC 16418.</title>
        <authorList>
            <person name="Komaki H."/>
            <person name="Tamura T."/>
        </authorList>
    </citation>
    <scope>NUCLEOTIDE SEQUENCE</scope>
    <source>
        <strain evidence="3">NBRC 16418</strain>
    </source>
</reference>
<proteinExistence type="predicted"/>
<dbReference type="Proteomes" id="UP000635606">
    <property type="component" value="Unassembled WGS sequence"/>
</dbReference>
<evidence type="ECO:0000313" key="4">
    <source>
        <dbReference type="Proteomes" id="UP000635606"/>
    </source>
</evidence>
<dbReference type="RefSeq" id="WP_203932712.1">
    <property type="nucleotide sequence ID" value="NZ_BOPH01000105.1"/>
</dbReference>
<dbReference type="AlphaFoldDB" id="A0A8J3ZZF8"/>
<accession>A0A8J3ZZF8</accession>
<organism evidence="3 4">
    <name type="scientific">Virgisporangium ochraceum</name>
    <dbReference type="NCBI Taxonomy" id="65505"/>
    <lineage>
        <taxon>Bacteria</taxon>
        <taxon>Bacillati</taxon>
        <taxon>Actinomycetota</taxon>
        <taxon>Actinomycetes</taxon>
        <taxon>Micromonosporales</taxon>
        <taxon>Micromonosporaceae</taxon>
        <taxon>Virgisporangium</taxon>
    </lineage>
</organism>
<gene>
    <name evidence="3" type="ORF">Voc01_078040</name>
</gene>
<sequence length="279" mass="28949">MLTTAAVALAATLIGGAAYMMAPTAQSDDTVTQTESGGMSTPSVVATSEPTGHVPTPVPTTRAPRTGPPRVVVSNQGLANWAIPRRMTDADLESLNAAGPPGADQAERHTAVMKWLIKNGGAEIRTTDLTLTVTAVDPGTAITGVRARVKARGAVHAGGALRVQQGGEIPPLIATLDLDGSAPAAPEFDRRSLPLEVGRSVEVVVMARVSHSTVSWDLILDISAGGIASSITVDHSMPTLRTTAVAGTTNGDYTENYKYEDHYQSVADYGDTIQWAGPS</sequence>
<name>A0A8J3ZZF8_9ACTN</name>
<protein>
    <submittedName>
        <fullName evidence="3">Uncharacterized protein</fullName>
    </submittedName>
</protein>
<feature type="region of interest" description="Disordered" evidence="1">
    <location>
        <begin position="29"/>
        <end position="72"/>
    </location>
</feature>
<feature type="compositionally biased region" description="Polar residues" evidence="1">
    <location>
        <begin position="29"/>
        <end position="49"/>
    </location>
</feature>
<feature type="signal peptide" evidence="2">
    <location>
        <begin position="1"/>
        <end position="27"/>
    </location>
</feature>